<dbReference type="RefSeq" id="WP_106687672.1">
    <property type="nucleotide sequence ID" value="NZ_CP061703.1"/>
</dbReference>
<name>A0ABT4S416_9FLAO</name>
<gene>
    <name evidence="1" type="ORF">OOZ35_13640</name>
</gene>
<evidence type="ECO:0000313" key="2">
    <source>
        <dbReference type="Proteomes" id="UP001149142"/>
    </source>
</evidence>
<protein>
    <recommendedName>
        <fullName evidence="3">POTRA domain-containing protein</fullName>
    </recommendedName>
</protein>
<evidence type="ECO:0000313" key="1">
    <source>
        <dbReference type="EMBL" id="MDA0178540.1"/>
    </source>
</evidence>
<proteinExistence type="predicted"/>
<dbReference type="Proteomes" id="UP001149142">
    <property type="component" value="Unassembled WGS sequence"/>
</dbReference>
<evidence type="ECO:0008006" key="3">
    <source>
        <dbReference type="Google" id="ProtNLM"/>
    </source>
</evidence>
<comment type="caution">
    <text evidence="1">The sequence shown here is derived from an EMBL/GenBank/DDBJ whole genome shotgun (WGS) entry which is preliminary data.</text>
</comment>
<organism evidence="1 2">
    <name type="scientific">Mesoflavibacter profundi</name>
    <dbReference type="NCBI Taxonomy" id="2708110"/>
    <lineage>
        <taxon>Bacteria</taxon>
        <taxon>Pseudomonadati</taxon>
        <taxon>Bacteroidota</taxon>
        <taxon>Flavobacteriia</taxon>
        <taxon>Flavobacteriales</taxon>
        <taxon>Flavobacteriaceae</taxon>
        <taxon>Mesoflavibacter</taxon>
    </lineage>
</organism>
<reference evidence="1" key="1">
    <citation type="submission" date="2022-11" db="EMBL/GenBank/DDBJ databases">
        <title>Refractory cell wall polysaccharides provide important carbon source for microbial heterotrophs in the hadal ocean.</title>
        <authorList>
            <person name="Zhu X."/>
        </authorList>
    </citation>
    <scope>NUCLEOTIDE SEQUENCE</scope>
    <source>
        <strain evidence="1">MTRN7</strain>
    </source>
</reference>
<dbReference type="EMBL" id="JAPFGC010000002">
    <property type="protein sequence ID" value="MDA0178540.1"/>
    <property type="molecule type" value="Genomic_DNA"/>
</dbReference>
<dbReference type="Gene3D" id="2.40.160.50">
    <property type="entry name" value="membrane protein fhac: a member of the omp85/tpsb transporter family"/>
    <property type="match status" value="1"/>
</dbReference>
<keyword evidence="2" id="KW-1185">Reference proteome</keyword>
<sequence length="560" mass="64991">MKISSLFLFLFAFYLPVFLIGQSKNLHFKNIDSTNKDANNKYDIIRTYSNSSEKDSLLNDFTKKLINEGYINFSIEKENNSNTNTTIYYYQTRHKIEKIEISLEFIEDNFLLKEITYLLPSDLIINYETVEENLQTLSNQLSNKGYPFLNLKLTEIKQKNENTLKAQLIIEKNGNKRKIDQIKIRGYKKFPKSYVNHFLKIKNGKNLNLTQVRKKLNRLKSLSFSRQIKEPEILFTKDSSILYMYLEKTKSNNFDGFLGFTTNENTNKIEFNGYLDVELINNLNFGEKLILNYKKDESNQTIFNIDTELPYILNSPVGLNIGLNITKIDSTFSNNSQKINLFYPINDKHIISAGLLTTISSNLSNTTENNLLNYQSNFTNLNYTFTLNQEDLFFNTKTRFSLNLGFGNRKTSLTTNKQQIITFNGNHIFRLNQSNNIYINLDTQLLLSDNFLENELFRFGGINSIRGFSENTLTANSLLVINTEYRYILSNNLFVNSITDFANFQNNNLNLNENLYSFGFGFGLKTKSGLLRFIYANGKNENTPFKLNNSKIHLKLSTTF</sequence>
<accession>A0ABT4S416</accession>